<reference evidence="1 2" key="1">
    <citation type="submission" date="2024-03" db="EMBL/GenBank/DDBJ databases">
        <title>Novel Streptomyces species of biotechnological and ecological value are a feature of Machair soil.</title>
        <authorList>
            <person name="Prole J.R."/>
            <person name="Goodfellow M."/>
            <person name="Allenby N."/>
            <person name="Ward A.C."/>
        </authorList>
    </citation>
    <scope>NUCLEOTIDE SEQUENCE [LARGE SCALE GENOMIC DNA]</scope>
    <source>
        <strain evidence="1 2">MS1.HAVA.3</strain>
    </source>
</reference>
<dbReference type="EMBL" id="JBBKAM010000002">
    <property type="protein sequence ID" value="MEJ8642872.1"/>
    <property type="molecule type" value="Genomic_DNA"/>
</dbReference>
<organism evidence="1 2">
    <name type="scientific">Streptomyces caledonius</name>
    <dbReference type="NCBI Taxonomy" id="3134107"/>
    <lineage>
        <taxon>Bacteria</taxon>
        <taxon>Bacillati</taxon>
        <taxon>Actinomycetota</taxon>
        <taxon>Actinomycetes</taxon>
        <taxon>Kitasatosporales</taxon>
        <taxon>Streptomycetaceae</taxon>
        <taxon>Streptomyces</taxon>
    </lineage>
</organism>
<evidence type="ECO:0000313" key="2">
    <source>
        <dbReference type="Proteomes" id="UP001382904"/>
    </source>
</evidence>
<accession>A0ABU8U4Q4</accession>
<gene>
    <name evidence="1" type="ORF">WKI68_18735</name>
</gene>
<sequence>MLTADLEDGDKATILLTVLRTGSTVATFSSLSLLGTAESPVTLVAAQSKKLG</sequence>
<evidence type="ECO:0000313" key="1">
    <source>
        <dbReference type="EMBL" id="MEJ8642872.1"/>
    </source>
</evidence>
<name>A0ABU8U4Q4_9ACTN</name>
<keyword evidence="2" id="KW-1185">Reference proteome</keyword>
<comment type="caution">
    <text evidence="1">The sequence shown here is derived from an EMBL/GenBank/DDBJ whole genome shotgun (WGS) entry which is preliminary data.</text>
</comment>
<dbReference type="Proteomes" id="UP001382904">
    <property type="component" value="Unassembled WGS sequence"/>
</dbReference>
<proteinExistence type="predicted"/>
<protein>
    <submittedName>
        <fullName evidence="1">Uncharacterized protein</fullName>
    </submittedName>
</protein>